<dbReference type="PANTHER" id="PTHR12992">
    <property type="entry name" value="NUDIX HYDROLASE"/>
    <property type="match status" value="1"/>
</dbReference>
<dbReference type="InterPro" id="IPR015797">
    <property type="entry name" value="NUDIX_hydrolase-like_dom_sf"/>
</dbReference>
<evidence type="ECO:0000256" key="6">
    <source>
        <dbReference type="ARBA" id="ARBA00022842"/>
    </source>
</evidence>
<evidence type="ECO:0000259" key="8">
    <source>
        <dbReference type="PROSITE" id="PS51462"/>
    </source>
</evidence>
<evidence type="ECO:0000256" key="7">
    <source>
        <dbReference type="ARBA" id="ARBA00023211"/>
    </source>
</evidence>
<comment type="cofactor">
    <cofactor evidence="1">
        <name>Mn(2+)</name>
        <dbReference type="ChEBI" id="CHEBI:29035"/>
    </cofactor>
</comment>
<dbReference type="InterPro" id="IPR000059">
    <property type="entry name" value="NUDIX_hydrolase_NudL_CS"/>
</dbReference>
<dbReference type="PROSITE" id="PS01293">
    <property type="entry name" value="NUDIX_COA"/>
    <property type="match status" value="1"/>
</dbReference>
<evidence type="ECO:0000256" key="4">
    <source>
        <dbReference type="ARBA" id="ARBA00022723"/>
    </source>
</evidence>
<keyword evidence="7" id="KW-0464">Manganese</keyword>
<evidence type="ECO:0000256" key="3">
    <source>
        <dbReference type="ARBA" id="ARBA00006506"/>
    </source>
</evidence>
<reference evidence="9 10" key="1">
    <citation type="submission" date="2020-07" db="EMBL/GenBank/DDBJ databases">
        <title>Vibrio marinisediminis sp. nov., isolated from marine sediment.</title>
        <authorList>
            <person name="Ji X."/>
        </authorList>
    </citation>
    <scope>NUCLEOTIDE SEQUENCE [LARGE SCALE GENOMIC DNA]</scope>
    <source>
        <strain evidence="9 10">404</strain>
    </source>
</reference>
<organism evidence="9 10">
    <name type="scientific">Vibrio marinisediminis</name>
    <dbReference type="NCBI Taxonomy" id="2758441"/>
    <lineage>
        <taxon>Bacteria</taxon>
        <taxon>Pseudomonadati</taxon>
        <taxon>Pseudomonadota</taxon>
        <taxon>Gammaproteobacteria</taxon>
        <taxon>Vibrionales</taxon>
        <taxon>Vibrionaceae</taxon>
        <taxon>Vibrio</taxon>
    </lineage>
</organism>
<keyword evidence="10" id="KW-1185">Reference proteome</keyword>
<dbReference type="SUPFAM" id="SSF55811">
    <property type="entry name" value="Nudix"/>
    <property type="match status" value="1"/>
</dbReference>
<dbReference type="Pfam" id="PF00293">
    <property type="entry name" value="NUDIX"/>
    <property type="match status" value="1"/>
</dbReference>
<gene>
    <name evidence="9" type="ORF">H2O73_04575</name>
</gene>
<keyword evidence="4" id="KW-0479">Metal-binding</keyword>
<evidence type="ECO:0000313" key="9">
    <source>
        <dbReference type="EMBL" id="MBA5761614.1"/>
    </source>
</evidence>
<dbReference type="Proteomes" id="UP000571701">
    <property type="component" value="Unassembled WGS sequence"/>
</dbReference>
<dbReference type="GO" id="GO:0009132">
    <property type="term" value="P:nucleoside diphosphate metabolic process"/>
    <property type="evidence" value="ECO:0007669"/>
    <property type="project" value="InterPro"/>
</dbReference>
<proteinExistence type="inferred from homology"/>
<sequence length="201" mass="22803">MLLPTSRSALIQHFLIRQPIAYHSGSLKRLGFLQGQSLRKAAVLIGFVERENGLHILFTKRAQHLKHHPGQVSFPGGKYEESDLSLRTTVLRETEEEIGIAANQIEIFGQMAELPTISRFSVTPYLAFIQPSYSATIDANEVDQVFEVPIEVVLNPKHLHSHTFCVKQQQHRVFGVSYKKHFIWGMTAQIIQALQAHLIQK</sequence>
<comment type="caution">
    <text evidence="9">The sequence shown here is derived from an EMBL/GenBank/DDBJ whole genome shotgun (WGS) entry which is preliminary data.</text>
</comment>
<dbReference type="InterPro" id="IPR045121">
    <property type="entry name" value="CoAse"/>
</dbReference>
<feature type="domain" description="Nudix hydrolase" evidence="8">
    <location>
        <begin position="38"/>
        <end position="172"/>
    </location>
</feature>
<dbReference type="Gene3D" id="3.90.79.10">
    <property type="entry name" value="Nucleoside Triphosphate Pyrophosphohydrolase"/>
    <property type="match status" value="1"/>
</dbReference>
<keyword evidence="5" id="KW-0378">Hydrolase</keyword>
<dbReference type="GO" id="GO:0000287">
    <property type="term" value="F:magnesium ion binding"/>
    <property type="evidence" value="ECO:0007669"/>
    <property type="project" value="InterPro"/>
</dbReference>
<dbReference type="PROSITE" id="PS51462">
    <property type="entry name" value="NUDIX"/>
    <property type="match status" value="1"/>
</dbReference>
<name>A0A7W2FP89_9VIBR</name>
<evidence type="ECO:0000256" key="5">
    <source>
        <dbReference type="ARBA" id="ARBA00022801"/>
    </source>
</evidence>
<dbReference type="RefSeq" id="WP_182107076.1">
    <property type="nucleotide sequence ID" value="NZ_JACFYF010000002.1"/>
</dbReference>
<evidence type="ECO:0000313" key="10">
    <source>
        <dbReference type="Proteomes" id="UP000571701"/>
    </source>
</evidence>
<dbReference type="AlphaFoldDB" id="A0A7W2FP89"/>
<accession>A0A7W2FP89</accession>
<evidence type="ECO:0000256" key="2">
    <source>
        <dbReference type="ARBA" id="ARBA00001946"/>
    </source>
</evidence>
<evidence type="ECO:0000256" key="1">
    <source>
        <dbReference type="ARBA" id="ARBA00001936"/>
    </source>
</evidence>
<dbReference type="NCBIfam" id="NF007980">
    <property type="entry name" value="PRK10707.1"/>
    <property type="match status" value="1"/>
</dbReference>
<comment type="cofactor">
    <cofactor evidence="2">
        <name>Mg(2+)</name>
        <dbReference type="ChEBI" id="CHEBI:18420"/>
    </cofactor>
</comment>
<dbReference type="CDD" id="cd03426">
    <property type="entry name" value="NUDIX_CoAse_Nudt7"/>
    <property type="match status" value="1"/>
</dbReference>
<dbReference type="GO" id="GO:0030145">
    <property type="term" value="F:manganese ion binding"/>
    <property type="evidence" value="ECO:0007669"/>
    <property type="project" value="InterPro"/>
</dbReference>
<protein>
    <submittedName>
        <fullName evidence="9">CoA pyrophosphatase</fullName>
    </submittedName>
</protein>
<dbReference type="PANTHER" id="PTHR12992:SF11">
    <property type="entry name" value="MITOCHONDRIAL COENZYME A DIPHOSPHATASE NUDT8"/>
    <property type="match status" value="1"/>
</dbReference>
<comment type="similarity">
    <text evidence="3">Belongs to the Nudix hydrolase family. PCD1 subfamily.</text>
</comment>
<dbReference type="EMBL" id="JACFYF010000002">
    <property type="protein sequence ID" value="MBA5761614.1"/>
    <property type="molecule type" value="Genomic_DNA"/>
</dbReference>
<keyword evidence="6" id="KW-0460">Magnesium</keyword>
<dbReference type="GO" id="GO:0010945">
    <property type="term" value="F:coenzyme A diphosphatase activity"/>
    <property type="evidence" value="ECO:0007669"/>
    <property type="project" value="InterPro"/>
</dbReference>
<dbReference type="InterPro" id="IPR000086">
    <property type="entry name" value="NUDIX_hydrolase_dom"/>
</dbReference>